<accession>A0A6V8N5K1</accession>
<organism evidence="1 2">
    <name type="scientific">Geomonas limicola</name>
    <dbReference type="NCBI Taxonomy" id="2740186"/>
    <lineage>
        <taxon>Bacteria</taxon>
        <taxon>Pseudomonadati</taxon>
        <taxon>Thermodesulfobacteriota</taxon>
        <taxon>Desulfuromonadia</taxon>
        <taxon>Geobacterales</taxon>
        <taxon>Geobacteraceae</taxon>
        <taxon>Geomonas</taxon>
    </lineage>
</organism>
<protein>
    <submittedName>
        <fullName evidence="1">Cytidylate kinase</fullName>
    </submittedName>
</protein>
<proteinExistence type="predicted"/>
<dbReference type="InterPro" id="IPR027417">
    <property type="entry name" value="P-loop_NTPase"/>
</dbReference>
<evidence type="ECO:0000313" key="1">
    <source>
        <dbReference type="EMBL" id="GFO67097.1"/>
    </source>
</evidence>
<keyword evidence="1" id="KW-0808">Transferase</keyword>
<keyword evidence="2" id="KW-1185">Reference proteome</keyword>
<dbReference type="GO" id="GO:0016301">
    <property type="term" value="F:kinase activity"/>
    <property type="evidence" value="ECO:0007669"/>
    <property type="project" value="UniProtKB-KW"/>
</dbReference>
<sequence>MSPLSLVASIEKRLDALVELSRRNQRINVRTEPVPDQPTITISREFGCEGLPVAARVQMLLQERTGAAWGILDRATLDKMAQNREVSEEIFRNLGGKNSFLDEAMSTILTDWTSDRDYYQHLCHQIIPFARAGQVIIIGVGAGILTQKMPNCHKFRIVAPMEFKVKSFAQRHHMDEDEAHKLIIKQQKQRNAFITDFLNRDVTDPTLYDVIFNRATNSVEQIAEMICYHIQSGMRKG</sequence>
<dbReference type="Gene3D" id="3.40.50.300">
    <property type="entry name" value="P-loop containing nucleotide triphosphate hydrolases"/>
    <property type="match status" value="1"/>
</dbReference>
<dbReference type="Proteomes" id="UP000587586">
    <property type="component" value="Unassembled WGS sequence"/>
</dbReference>
<dbReference type="RefSeq" id="WP_183359613.1">
    <property type="nucleotide sequence ID" value="NZ_BLXZ01000001.1"/>
</dbReference>
<dbReference type="AlphaFoldDB" id="A0A6V8N5K1"/>
<name>A0A6V8N5K1_9BACT</name>
<dbReference type="Pfam" id="PF13189">
    <property type="entry name" value="Cytidylate_kin2"/>
    <property type="match status" value="1"/>
</dbReference>
<comment type="caution">
    <text evidence="1">The sequence shown here is derived from an EMBL/GenBank/DDBJ whole genome shotgun (WGS) entry which is preliminary data.</text>
</comment>
<dbReference type="EMBL" id="BLXZ01000001">
    <property type="protein sequence ID" value="GFO67097.1"/>
    <property type="molecule type" value="Genomic_DNA"/>
</dbReference>
<reference evidence="2" key="1">
    <citation type="submission" date="2020-06" db="EMBL/GenBank/DDBJ databases">
        <title>Draft genomic sequecing of Geomonas sp. Red745.</title>
        <authorList>
            <person name="Itoh H."/>
            <person name="Xu Z.X."/>
            <person name="Ushijima N."/>
            <person name="Masuda Y."/>
            <person name="Shiratori Y."/>
            <person name="Senoo K."/>
        </authorList>
    </citation>
    <scope>NUCLEOTIDE SEQUENCE [LARGE SCALE GENOMIC DNA]</scope>
    <source>
        <strain evidence="2">Red745</strain>
    </source>
</reference>
<gene>
    <name evidence="1" type="ORF">GMLC_06760</name>
</gene>
<evidence type="ECO:0000313" key="2">
    <source>
        <dbReference type="Proteomes" id="UP000587586"/>
    </source>
</evidence>
<keyword evidence="1" id="KW-0418">Kinase</keyword>